<dbReference type="EMBL" id="KQ030558">
    <property type="protein sequence ID" value="KJZ71867.1"/>
    <property type="molecule type" value="Genomic_DNA"/>
</dbReference>
<evidence type="ECO:0000259" key="2">
    <source>
        <dbReference type="Pfam" id="PF04082"/>
    </source>
</evidence>
<keyword evidence="1" id="KW-0539">Nucleus</keyword>
<gene>
    <name evidence="3" type="ORF">HIM_08712</name>
</gene>
<evidence type="ECO:0000256" key="1">
    <source>
        <dbReference type="ARBA" id="ARBA00023242"/>
    </source>
</evidence>
<evidence type="ECO:0000313" key="4">
    <source>
        <dbReference type="Proteomes" id="UP000054481"/>
    </source>
</evidence>
<dbReference type="AlphaFoldDB" id="A0A0F7ZY52"/>
<dbReference type="PANTHER" id="PTHR47256">
    <property type="entry name" value="ZN(II)2CYS6 TRANSCRIPTION FACTOR (EUROFUNG)-RELATED"/>
    <property type="match status" value="1"/>
</dbReference>
<reference evidence="3 4" key="1">
    <citation type="journal article" date="2014" name="Genome Biol. Evol.">
        <title>Comparative genomics and transcriptomics analyses reveal divergent lifestyle features of nematode endoparasitic fungus Hirsutella minnesotensis.</title>
        <authorList>
            <person name="Lai Y."/>
            <person name="Liu K."/>
            <person name="Zhang X."/>
            <person name="Zhang X."/>
            <person name="Li K."/>
            <person name="Wang N."/>
            <person name="Shu C."/>
            <person name="Wu Y."/>
            <person name="Wang C."/>
            <person name="Bushley K.E."/>
            <person name="Xiang M."/>
            <person name="Liu X."/>
        </authorList>
    </citation>
    <scope>NUCLEOTIDE SEQUENCE [LARGE SCALE GENOMIC DNA]</scope>
    <source>
        <strain evidence="3 4">3608</strain>
    </source>
</reference>
<protein>
    <recommendedName>
        <fullName evidence="2">Xylanolytic transcriptional activator regulatory domain-containing protein</fullName>
    </recommendedName>
</protein>
<evidence type="ECO:0000313" key="3">
    <source>
        <dbReference type="EMBL" id="KJZ71867.1"/>
    </source>
</evidence>
<dbReference type="PANTHER" id="PTHR47256:SF1">
    <property type="entry name" value="ZN(II)2CYS6 TRANSCRIPTION FACTOR (EUROFUNG)"/>
    <property type="match status" value="1"/>
</dbReference>
<dbReference type="GO" id="GO:0003677">
    <property type="term" value="F:DNA binding"/>
    <property type="evidence" value="ECO:0007669"/>
    <property type="project" value="InterPro"/>
</dbReference>
<dbReference type="Proteomes" id="UP000054481">
    <property type="component" value="Unassembled WGS sequence"/>
</dbReference>
<proteinExistence type="predicted"/>
<dbReference type="InterPro" id="IPR007219">
    <property type="entry name" value="XnlR_reg_dom"/>
</dbReference>
<dbReference type="GO" id="GO:0006351">
    <property type="term" value="P:DNA-templated transcription"/>
    <property type="evidence" value="ECO:0007669"/>
    <property type="project" value="InterPro"/>
</dbReference>
<dbReference type="GO" id="GO:0008270">
    <property type="term" value="F:zinc ion binding"/>
    <property type="evidence" value="ECO:0007669"/>
    <property type="project" value="InterPro"/>
</dbReference>
<sequence>MAILKQRLVELDGSAAAFQIFRAIQSRGEDEAGEIFRRIRAGEDPESLLRKISNGDLRLQLLLKPEERLRFDFPYLSQMPNHLQSLDNPYLRSILHGFDVDGNREAHASLHPHDSSRHEYLKPYPTSTVCDSRLERVKPSLWTSVSTDDFMMRAILEAYFRYDYTYFTFFHKDLFLDDMVAGSGHFCSALLVNAVLAAGCHCFGSFTDRAENWNPRSLTYKFITEAKRLWELDGAASTLLTKLQATMIINTLYNVSGIDKVGNLYLLQGAAMVHDLRLFQRPRQIDCVRLQMARDFTAWCFYWFQSLICYTFRRPPLFRDPPEAPLPDIDKQPTWYGVIQLRYPQSLALVDAQHGQVLKAKFEFACILSSAAYALFENACTDDEGPDDRIDDALILSLVDSFNMWYEALPDSLAPQRIVFPSQLKVHLYFHNIMIDLQNLLNRDDMIDSRPIAAREVHLRNVMARSEAYFETLLRIYYMRHSYEMADLLVTQFLTILALNTATKLKSMDQPRDKCLEDAPNVRTNPCTPDTSALKSSLILAEKGLYDQGKSYYFPQTMFHVVLSRLSSDDAAMVRRYADVKEENEEARRMRALHMHSQYPVDTMNIIGRLDGDDLSGLVKQYAELAMSDSEG</sequence>
<organism evidence="3 4">
    <name type="scientific">Hirsutella minnesotensis 3608</name>
    <dbReference type="NCBI Taxonomy" id="1043627"/>
    <lineage>
        <taxon>Eukaryota</taxon>
        <taxon>Fungi</taxon>
        <taxon>Dikarya</taxon>
        <taxon>Ascomycota</taxon>
        <taxon>Pezizomycotina</taxon>
        <taxon>Sordariomycetes</taxon>
        <taxon>Hypocreomycetidae</taxon>
        <taxon>Hypocreales</taxon>
        <taxon>Ophiocordycipitaceae</taxon>
        <taxon>Hirsutella</taxon>
    </lineage>
</organism>
<dbReference type="CDD" id="cd12148">
    <property type="entry name" value="fungal_TF_MHR"/>
    <property type="match status" value="1"/>
</dbReference>
<name>A0A0F7ZY52_9HYPO</name>
<accession>A0A0F7ZY52</accession>
<dbReference type="Pfam" id="PF04082">
    <property type="entry name" value="Fungal_trans"/>
    <property type="match status" value="1"/>
</dbReference>
<feature type="domain" description="Xylanolytic transcriptional activator regulatory" evidence="2">
    <location>
        <begin position="156"/>
        <end position="330"/>
    </location>
</feature>
<dbReference type="InterPro" id="IPR053187">
    <property type="entry name" value="Notoamide_regulator"/>
</dbReference>
<keyword evidence="4" id="KW-1185">Reference proteome</keyword>
<dbReference type="OrthoDB" id="426882at2759"/>